<organism evidence="2 3">
    <name type="scientific">Nocardia farcinica</name>
    <dbReference type="NCBI Taxonomy" id="37329"/>
    <lineage>
        <taxon>Bacteria</taxon>
        <taxon>Bacillati</taxon>
        <taxon>Actinomycetota</taxon>
        <taxon>Actinomycetes</taxon>
        <taxon>Mycobacteriales</taxon>
        <taxon>Nocardiaceae</taxon>
        <taxon>Nocardia</taxon>
    </lineage>
</organism>
<dbReference type="AlphaFoldDB" id="A0A0H5P8M5"/>
<reference evidence="3" key="1">
    <citation type="submission" date="2015-03" db="EMBL/GenBank/DDBJ databases">
        <authorList>
            <consortium name="Pathogen Informatics"/>
        </authorList>
    </citation>
    <scope>NUCLEOTIDE SEQUENCE [LARGE SCALE GENOMIC DNA]</scope>
    <source>
        <strain evidence="3">NCTC11134</strain>
    </source>
</reference>
<accession>A0A0H5P8M5</accession>
<sequence>MSVILASVLILPTILLSLLIVGTAGALLGSWAVLVLGGAWLLYGVVLVWIAWYAPERARIAAVLDGYRRPEPAEARLLALAWEPVARAADVPGRHPLRVQDGARATATPAPSSAIAVTAWALHDLPAAQVSALLAQALGHHAGADPRLRLCGAWCAWPAAMLWRVLALVGRPFDLLGYRAPVVRAVLGLVSLPVLVVVLGHRVGLPAAILLAAVLAVEPFARAARSRAAETAADRYAVALGYGPPLAAALRTWAAAHEPPLPLWYRRLLGSEAPTPVRLREIERAAPERPVPGGRAA</sequence>
<dbReference type="Proteomes" id="UP000057820">
    <property type="component" value="Chromosome 1"/>
</dbReference>
<feature type="transmembrane region" description="Helical" evidence="1">
    <location>
        <begin position="190"/>
        <end position="217"/>
    </location>
</feature>
<dbReference type="KEGG" id="nfr:ERS450000_03200"/>
<feature type="transmembrane region" description="Helical" evidence="1">
    <location>
        <begin position="36"/>
        <end position="54"/>
    </location>
</feature>
<protein>
    <recommendedName>
        <fullName evidence="4">Peptidase M48 domain-containing protein</fullName>
    </recommendedName>
</protein>
<dbReference type="RefSeq" id="WP_107103107.1">
    <property type="nucleotide sequence ID" value="NZ_CAACYE020000001.1"/>
</dbReference>
<evidence type="ECO:0000313" key="2">
    <source>
        <dbReference type="EMBL" id="CRY78936.1"/>
    </source>
</evidence>
<name>A0A0H5P8M5_NOCFR</name>
<evidence type="ECO:0008006" key="4">
    <source>
        <dbReference type="Google" id="ProtNLM"/>
    </source>
</evidence>
<dbReference type="EMBL" id="LN868938">
    <property type="protein sequence ID" value="CRY78936.1"/>
    <property type="molecule type" value="Genomic_DNA"/>
</dbReference>
<keyword evidence="1" id="KW-1133">Transmembrane helix</keyword>
<proteinExistence type="predicted"/>
<keyword evidence="1" id="KW-0812">Transmembrane</keyword>
<evidence type="ECO:0000256" key="1">
    <source>
        <dbReference type="SAM" id="Phobius"/>
    </source>
</evidence>
<keyword evidence="1" id="KW-0472">Membrane</keyword>
<evidence type="ECO:0000313" key="3">
    <source>
        <dbReference type="Proteomes" id="UP000057820"/>
    </source>
</evidence>
<gene>
    <name evidence="2" type="ORF">ERS450000_03200</name>
</gene>